<protein>
    <submittedName>
        <fullName evidence="2">Uncharacterized protein</fullName>
    </submittedName>
</protein>
<reference evidence="2 3" key="1">
    <citation type="submission" date="2020-02" db="EMBL/GenBank/DDBJ databases">
        <authorList>
            <person name="Ma Q."/>
            <person name="Huang Y."/>
            <person name="Song X."/>
            <person name="Pei D."/>
        </authorList>
    </citation>
    <scope>NUCLEOTIDE SEQUENCE [LARGE SCALE GENOMIC DNA]</scope>
    <source>
        <strain evidence="2">Sxm20200214</strain>
        <tissue evidence="2">Leaf</tissue>
    </source>
</reference>
<organism evidence="2 3">
    <name type="scientific">Brassica carinata</name>
    <name type="common">Ethiopian mustard</name>
    <name type="synonym">Abyssinian cabbage</name>
    <dbReference type="NCBI Taxonomy" id="52824"/>
    <lineage>
        <taxon>Eukaryota</taxon>
        <taxon>Viridiplantae</taxon>
        <taxon>Streptophyta</taxon>
        <taxon>Embryophyta</taxon>
        <taxon>Tracheophyta</taxon>
        <taxon>Spermatophyta</taxon>
        <taxon>Magnoliopsida</taxon>
        <taxon>eudicotyledons</taxon>
        <taxon>Gunneridae</taxon>
        <taxon>Pentapetalae</taxon>
        <taxon>rosids</taxon>
        <taxon>malvids</taxon>
        <taxon>Brassicales</taxon>
        <taxon>Brassicaceae</taxon>
        <taxon>Brassiceae</taxon>
        <taxon>Brassica</taxon>
    </lineage>
</organism>
<name>A0A8X7WDA6_BRACI</name>
<feature type="region of interest" description="Disordered" evidence="1">
    <location>
        <begin position="32"/>
        <end position="101"/>
    </location>
</feature>
<dbReference type="OrthoDB" id="306690at2759"/>
<proteinExistence type="predicted"/>
<evidence type="ECO:0000313" key="2">
    <source>
        <dbReference type="EMBL" id="KAG2327227.1"/>
    </source>
</evidence>
<dbReference type="EMBL" id="JAAMPC010000002">
    <property type="protein sequence ID" value="KAG2327227.1"/>
    <property type="molecule type" value="Genomic_DNA"/>
</dbReference>
<gene>
    <name evidence="2" type="ORF">Bca52824_009955</name>
</gene>
<accession>A0A8X7WDA6</accession>
<keyword evidence="3" id="KW-1185">Reference proteome</keyword>
<evidence type="ECO:0000256" key="1">
    <source>
        <dbReference type="SAM" id="MobiDB-lite"/>
    </source>
</evidence>
<comment type="caution">
    <text evidence="2">The sequence shown here is derived from an EMBL/GenBank/DDBJ whole genome shotgun (WGS) entry which is preliminary data.</text>
</comment>
<dbReference type="Proteomes" id="UP000886595">
    <property type="component" value="Unassembled WGS sequence"/>
</dbReference>
<evidence type="ECO:0000313" key="3">
    <source>
        <dbReference type="Proteomes" id="UP000886595"/>
    </source>
</evidence>
<dbReference type="AlphaFoldDB" id="A0A8X7WDA6"/>
<sequence length="118" mass="12955">MAGGASSSDRLVTTFPLLETTDWFQELSLGSDTSEVPRNHHKGSLQNQYGHVPYGAYTAPSSHGNERRSNMNVGNLPNGRDPWGYFPPNHPSGGYQDQSFGYGHNRNSNTFSHLMVGT</sequence>